<sequence>MKLGWNLRTGFERYLTPWRCADDPSPGDFSLRLDIHGPPQLVITTGSRKDVRSRPWNGRQFGGIPILNLLAYCSVLYGIGRQLSGAFCTLGHLICVTIYAQCGSNNNCRINKTPSCDCLKGFIPKAEDEWDTQGLSQSRKCIEKSSSDCPSGEGFLKLRAIKLTDFSWYNNSMNINECEAECFKNCSCRAYANSDVSGGSGCLMLLRDLIDIRECPPEFSWGQDIFLRVPASELALWYKADVMEVYQEAVASGAEFNTSDAFTINCQPGALFDCSTDIFRK</sequence>
<keyword evidence="1" id="KW-0732">Signal</keyword>
<dbReference type="CDD" id="cd01098">
    <property type="entry name" value="PAN_AP_plant"/>
    <property type="match status" value="1"/>
</dbReference>
<dbReference type="InterPro" id="IPR003609">
    <property type="entry name" value="Pan_app"/>
</dbReference>
<evidence type="ECO:0000256" key="2">
    <source>
        <dbReference type="ARBA" id="ARBA00023157"/>
    </source>
</evidence>
<evidence type="ECO:0000259" key="3">
    <source>
        <dbReference type="PROSITE" id="PS50948"/>
    </source>
</evidence>
<evidence type="ECO:0000256" key="1">
    <source>
        <dbReference type="ARBA" id="ARBA00022729"/>
    </source>
</evidence>
<dbReference type="Pfam" id="PF00954">
    <property type="entry name" value="S_locus_glycop"/>
    <property type="match status" value="1"/>
</dbReference>
<gene>
    <name evidence="4" type="ORF">LWI28_019000</name>
</gene>
<organism evidence="4 5">
    <name type="scientific">Acer negundo</name>
    <name type="common">Box elder</name>
    <dbReference type="NCBI Taxonomy" id="4023"/>
    <lineage>
        <taxon>Eukaryota</taxon>
        <taxon>Viridiplantae</taxon>
        <taxon>Streptophyta</taxon>
        <taxon>Embryophyta</taxon>
        <taxon>Tracheophyta</taxon>
        <taxon>Spermatophyta</taxon>
        <taxon>Magnoliopsida</taxon>
        <taxon>eudicotyledons</taxon>
        <taxon>Gunneridae</taxon>
        <taxon>Pentapetalae</taxon>
        <taxon>rosids</taxon>
        <taxon>malvids</taxon>
        <taxon>Sapindales</taxon>
        <taxon>Sapindaceae</taxon>
        <taxon>Hippocastanoideae</taxon>
        <taxon>Acereae</taxon>
        <taxon>Acer</taxon>
    </lineage>
</organism>
<evidence type="ECO:0000313" key="4">
    <source>
        <dbReference type="EMBL" id="KAI9186609.1"/>
    </source>
</evidence>
<evidence type="ECO:0000313" key="5">
    <source>
        <dbReference type="Proteomes" id="UP001064489"/>
    </source>
</evidence>
<comment type="caution">
    <text evidence="4">The sequence shown here is derived from an EMBL/GenBank/DDBJ whole genome shotgun (WGS) entry which is preliminary data.</text>
</comment>
<dbReference type="InterPro" id="IPR000858">
    <property type="entry name" value="S_locus_glycoprot_dom"/>
</dbReference>
<dbReference type="Pfam" id="PF08276">
    <property type="entry name" value="PAN_2"/>
    <property type="match status" value="1"/>
</dbReference>
<dbReference type="PANTHER" id="PTHR32444">
    <property type="entry name" value="BULB-TYPE LECTIN DOMAIN-CONTAINING PROTEIN"/>
    <property type="match status" value="1"/>
</dbReference>
<proteinExistence type="predicted"/>
<dbReference type="GO" id="GO:0048544">
    <property type="term" value="P:recognition of pollen"/>
    <property type="evidence" value="ECO:0007669"/>
    <property type="project" value="InterPro"/>
</dbReference>
<protein>
    <recommendedName>
        <fullName evidence="3">Apple domain-containing protein</fullName>
    </recommendedName>
</protein>
<keyword evidence="2" id="KW-1015">Disulfide bond</keyword>
<dbReference type="AlphaFoldDB" id="A0AAD5J6B0"/>
<name>A0AAD5J6B0_ACENE</name>
<dbReference type="EMBL" id="JAJSOW010000100">
    <property type="protein sequence ID" value="KAI9186609.1"/>
    <property type="molecule type" value="Genomic_DNA"/>
</dbReference>
<reference evidence="4" key="1">
    <citation type="journal article" date="2022" name="Plant J.">
        <title>Strategies of tolerance reflected in two North American maple genomes.</title>
        <authorList>
            <person name="McEvoy S.L."/>
            <person name="Sezen U.U."/>
            <person name="Trouern-Trend A."/>
            <person name="McMahon S.M."/>
            <person name="Schaberg P.G."/>
            <person name="Yang J."/>
            <person name="Wegrzyn J.L."/>
            <person name="Swenson N.G."/>
        </authorList>
    </citation>
    <scope>NUCLEOTIDE SEQUENCE</scope>
    <source>
        <strain evidence="4">91603</strain>
    </source>
</reference>
<reference evidence="4" key="2">
    <citation type="submission" date="2023-02" db="EMBL/GenBank/DDBJ databases">
        <authorList>
            <person name="Swenson N.G."/>
            <person name="Wegrzyn J.L."/>
            <person name="Mcevoy S.L."/>
        </authorList>
    </citation>
    <scope>NUCLEOTIDE SEQUENCE</scope>
    <source>
        <strain evidence="4">91603</strain>
        <tissue evidence="4">Leaf</tissue>
    </source>
</reference>
<dbReference type="Proteomes" id="UP001064489">
    <property type="component" value="Chromosome 3"/>
</dbReference>
<dbReference type="PANTHER" id="PTHR32444:SF118">
    <property type="entry name" value="OS09G0551150 PROTEIN"/>
    <property type="match status" value="1"/>
</dbReference>
<feature type="domain" description="Apple" evidence="3">
    <location>
        <begin position="149"/>
        <end position="230"/>
    </location>
</feature>
<keyword evidence="5" id="KW-1185">Reference proteome</keyword>
<dbReference type="SMART" id="SM00473">
    <property type="entry name" value="PAN_AP"/>
    <property type="match status" value="1"/>
</dbReference>
<dbReference type="PROSITE" id="PS50948">
    <property type="entry name" value="PAN"/>
    <property type="match status" value="1"/>
</dbReference>
<accession>A0AAD5J6B0</accession>